<dbReference type="AlphaFoldDB" id="A0A8H7IA68"/>
<dbReference type="Pfam" id="PF00023">
    <property type="entry name" value="Ank"/>
    <property type="match status" value="1"/>
</dbReference>
<dbReference type="Proteomes" id="UP000614334">
    <property type="component" value="Unassembled WGS sequence"/>
</dbReference>
<reference evidence="5" key="1">
    <citation type="submission" date="2020-09" db="EMBL/GenBank/DDBJ databases">
        <title>Comparative genome analyses of four rice-infecting Rhizoctonia solani isolates reveal extensive enrichment of homogalacturonan modification genes.</title>
        <authorList>
            <person name="Lee D.-Y."/>
            <person name="Jeon J."/>
            <person name="Kim K.-T."/>
            <person name="Cheong K."/>
            <person name="Song H."/>
            <person name="Choi G."/>
            <person name="Ko J."/>
            <person name="Opiyo S.O."/>
            <person name="Zuo S."/>
            <person name="Madhav S."/>
            <person name="Lee Y.-H."/>
            <person name="Wang G.-L."/>
        </authorList>
    </citation>
    <scope>NUCLEOTIDE SEQUENCE</scope>
    <source>
        <strain evidence="5">AG1-IA B2</strain>
        <strain evidence="4">AG1-IA YN-7</strain>
    </source>
</reference>
<feature type="region of interest" description="Disordered" evidence="2">
    <location>
        <begin position="151"/>
        <end position="176"/>
    </location>
</feature>
<comment type="caution">
    <text evidence="5">The sequence shown here is derived from an EMBL/GenBank/DDBJ whole genome shotgun (WGS) entry which is preliminary data.</text>
</comment>
<sequence>MADEGASLHERVLSAAKTDNVSLFDEILEEVSNEKPFDINYQDGGHQFFDFKDWETQRYTTLLEKILEYEHPLHEGEGGCDVDLQNRIDGYTPLHLAVRIKDADERLAVVESLLDAGADDTIKDKHGQRAIDVVPADDEDVRRLFRKAEAERRVDNSDIANDSDGEPGSGSGSDEE</sequence>
<dbReference type="InterPro" id="IPR002110">
    <property type="entry name" value="Ankyrin_rpt"/>
</dbReference>
<evidence type="ECO:0000313" key="5">
    <source>
        <dbReference type="EMBL" id="KAF8753742.1"/>
    </source>
</evidence>
<dbReference type="GO" id="GO:0006508">
    <property type="term" value="P:proteolysis"/>
    <property type="evidence" value="ECO:0007669"/>
    <property type="project" value="InterPro"/>
</dbReference>
<dbReference type="InterPro" id="IPR036770">
    <property type="entry name" value="Ankyrin_rpt-contain_sf"/>
</dbReference>
<dbReference type="PROSITE" id="PS50175">
    <property type="entry name" value="ASP_PROT_RETROV"/>
    <property type="match status" value="1"/>
</dbReference>
<evidence type="ECO:0000256" key="1">
    <source>
        <dbReference type="PROSITE-ProRule" id="PRU00023"/>
    </source>
</evidence>
<evidence type="ECO:0000259" key="3">
    <source>
        <dbReference type="PROSITE" id="PS50175"/>
    </source>
</evidence>
<gene>
    <name evidence="5" type="ORF">RHS01_06725</name>
    <name evidence="4" type="ORF">RHS04_01319</name>
</gene>
<feature type="repeat" description="ANK" evidence="1">
    <location>
        <begin position="89"/>
        <end position="125"/>
    </location>
</feature>
<dbReference type="EMBL" id="JACYCF010000012">
    <property type="protein sequence ID" value="KAF8753742.1"/>
    <property type="molecule type" value="Genomic_DNA"/>
</dbReference>
<dbReference type="GO" id="GO:0004190">
    <property type="term" value="F:aspartic-type endopeptidase activity"/>
    <property type="evidence" value="ECO:0007669"/>
    <property type="project" value="InterPro"/>
</dbReference>
<feature type="compositionally biased region" description="Gly residues" evidence="2">
    <location>
        <begin position="167"/>
        <end position="176"/>
    </location>
</feature>
<dbReference type="Proteomes" id="UP000650582">
    <property type="component" value="Unassembled WGS sequence"/>
</dbReference>
<evidence type="ECO:0000313" key="4">
    <source>
        <dbReference type="EMBL" id="KAF8684478.1"/>
    </source>
</evidence>
<evidence type="ECO:0000313" key="6">
    <source>
        <dbReference type="Proteomes" id="UP000614334"/>
    </source>
</evidence>
<organism evidence="5 6">
    <name type="scientific">Rhizoctonia solani</name>
    <dbReference type="NCBI Taxonomy" id="456999"/>
    <lineage>
        <taxon>Eukaryota</taxon>
        <taxon>Fungi</taxon>
        <taxon>Dikarya</taxon>
        <taxon>Basidiomycota</taxon>
        <taxon>Agaricomycotina</taxon>
        <taxon>Agaricomycetes</taxon>
        <taxon>Cantharellales</taxon>
        <taxon>Ceratobasidiaceae</taxon>
        <taxon>Rhizoctonia</taxon>
    </lineage>
</organism>
<dbReference type="SUPFAM" id="SSF48403">
    <property type="entry name" value="Ankyrin repeat"/>
    <property type="match status" value="1"/>
</dbReference>
<dbReference type="PROSITE" id="PS50088">
    <property type="entry name" value="ANK_REPEAT"/>
    <property type="match status" value="1"/>
</dbReference>
<feature type="domain" description="Peptidase A2" evidence="3">
    <location>
        <begin position="110"/>
        <end position="122"/>
    </location>
</feature>
<proteinExistence type="predicted"/>
<evidence type="ECO:0000256" key="2">
    <source>
        <dbReference type="SAM" id="MobiDB-lite"/>
    </source>
</evidence>
<accession>A0A8H7IA68</accession>
<protein>
    <submittedName>
        <fullName evidence="5">Ankyrin repeat</fullName>
    </submittedName>
</protein>
<dbReference type="InterPro" id="IPR001995">
    <property type="entry name" value="Peptidase_A2_cat"/>
</dbReference>
<keyword evidence="1" id="KW-0040">ANK repeat</keyword>
<dbReference type="PROSITE" id="PS50297">
    <property type="entry name" value="ANK_REP_REGION"/>
    <property type="match status" value="1"/>
</dbReference>
<name>A0A8H7IA68_9AGAM</name>
<dbReference type="Gene3D" id="1.25.40.20">
    <property type="entry name" value="Ankyrin repeat-containing domain"/>
    <property type="match status" value="1"/>
</dbReference>
<dbReference type="EMBL" id="JACYCC010000025">
    <property type="protein sequence ID" value="KAF8684478.1"/>
    <property type="molecule type" value="Genomic_DNA"/>
</dbReference>